<dbReference type="EMBL" id="LR743604">
    <property type="protein sequence ID" value="CAA2633722.1"/>
    <property type="molecule type" value="Genomic_DNA"/>
</dbReference>
<dbReference type="EMBL" id="CACRZD030000017">
    <property type="protein sequence ID" value="CAA6672792.1"/>
    <property type="molecule type" value="Genomic_DNA"/>
</dbReference>
<organism evidence="1">
    <name type="scientific">Spirodela intermedia</name>
    <name type="common">Intermediate duckweed</name>
    <dbReference type="NCBI Taxonomy" id="51605"/>
    <lineage>
        <taxon>Eukaryota</taxon>
        <taxon>Viridiplantae</taxon>
        <taxon>Streptophyta</taxon>
        <taxon>Embryophyta</taxon>
        <taxon>Tracheophyta</taxon>
        <taxon>Spermatophyta</taxon>
        <taxon>Magnoliopsida</taxon>
        <taxon>Liliopsida</taxon>
        <taxon>Araceae</taxon>
        <taxon>Lemnoideae</taxon>
        <taxon>Spirodela</taxon>
    </lineage>
</organism>
<proteinExistence type="predicted"/>
<name>A0A7I8JTL7_SPIIN</name>
<reference evidence="1 2" key="1">
    <citation type="submission" date="2019-12" db="EMBL/GenBank/DDBJ databases">
        <authorList>
            <person name="Scholz U."/>
            <person name="Mascher M."/>
            <person name="Fiebig A."/>
        </authorList>
    </citation>
    <scope>NUCLEOTIDE SEQUENCE</scope>
</reference>
<gene>
    <name evidence="1" type="ORF">SI7747_17019208</name>
</gene>
<dbReference type="Proteomes" id="UP001189122">
    <property type="component" value="Unassembled WGS sequence"/>
</dbReference>
<protein>
    <submittedName>
        <fullName evidence="1">Uncharacterized protein</fullName>
    </submittedName>
</protein>
<evidence type="ECO:0000313" key="2">
    <source>
        <dbReference type="Proteomes" id="UP001189122"/>
    </source>
</evidence>
<sequence>MREEGWGARRRRRWVEGGEGREILVGRGLFKPLARTSPVRYI</sequence>
<accession>A0A7I8JTL7</accession>
<evidence type="ECO:0000313" key="1">
    <source>
        <dbReference type="EMBL" id="CAA2633722.1"/>
    </source>
</evidence>
<keyword evidence="2" id="KW-1185">Reference proteome</keyword>
<dbReference type="AlphaFoldDB" id="A0A7I8JTL7"/>